<dbReference type="GO" id="GO:0005654">
    <property type="term" value="C:nucleoplasm"/>
    <property type="evidence" value="ECO:0007669"/>
    <property type="project" value="UniProtKB-SubCell"/>
</dbReference>
<keyword evidence="7" id="KW-0694">RNA-binding</keyword>
<dbReference type="GO" id="GO:0005635">
    <property type="term" value="C:nuclear envelope"/>
    <property type="evidence" value="ECO:0007669"/>
    <property type="project" value="UniProtKB-ARBA"/>
</dbReference>
<dbReference type="Pfam" id="PF22602">
    <property type="entry name" value="NXF_NTF2"/>
    <property type="match status" value="1"/>
</dbReference>
<dbReference type="InterPro" id="IPR032675">
    <property type="entry name" value="LRR_dom_sf"/>
</dbReference>
<dbReference type="InterPro" id="IPR005637">
    <property type="entry name" value="TAP_C_dom"/>
</dbReference>
<dbReference type="Gene3D" id="1.10.8.10">
    <property type="entry name" value="DNA helicase RuvA subunit, C-terminal domain"/>
    <property type="match status" value="1"/>
</dbReference>
<keyword evidence="5" id="KW-0677">Repeat</keyword>
<name>A0A8K0CBD3_IGNLU</name>
<dbReference type="InterPro" id="IPR018222">
    <property type="entry name" value="Nuclear_transport_factor_2_euk"/>
</dbReference>
<evidence type="ECO:0000313" key="12">
    <source>
        <dbReference type="EMBL" id="KAF2880570.1"/>
    </source>
</evidence>
<dbReference type="Pfam" id="PF09162">
    <property type="entry name" value="Tap-RNA_bind"/>
    <property type="match status" value="1"/>
</dbReference>
<evidence type="ECO:0000256" key="8">
    <source>
        <dbReference type="ARBA" id="ARBA00023242"/>
    </source>
</evidence>
<dbReference type="PROSITE" id="PS50177">
    <property type="entry name" value="NTF2_DOMAIN"/>
    <property type="match status" value="1"/>
</dbReference>
<dbReference type="FunFam" id="3.10.450.50:FF:000004">
    <property type="entry name" value="Nuclear RNA export factor 1"/>
    <property type="match status" value="1"/>
</dbReference>
<dbReference type="GO" id="GO:0003723">
    <property type="term" value="F:RNA binding"/>
    <property type="evidence" value="ECO:0007669"/>
    <property type="project" value="UniProtKB-KW"/>
</dbReference>
<dbReference type="PANTHER" id="PTHR10662:SF22">
    <property type="entry name" value="NUCLEAR RNA EXPORT FACTOR 1"/>
    <property type="match status" value="1"/>
</dbReference>
<feature type="compositionally biased region" description="Basic residues" evidence="9">
    <location>
        <begin position="32"/>
        <end position="44"/>
    </location>
</feature>
<dbReference type="PROSITE" id="PS51450">
    <property type="entry name" value="LRR"/>
    <property type="match status" value="1"/>
</dbReference>
<feature type="region of interest" description="Disordered" evidence="9">
    <location>
        <begin position="1"/>
        <end position="49"/>
    </location>
</feature>
<feature type="compositionally biased region" description="Basic residues" evidence="9">
    <location>
        <begin position="70"/>
        <end position="79"/>
    </location>
</feature>
<dbReference type="InterPro" id="IPR012677">
    <property type="entry name" value="Nucleotide-bd_a/b_plait_sf"/>
</dbReference>
<dbReference type="SUPFAM" id="SSF46934">
    <property type="entry name" value="UBA-like"/>
    <property type="match status" value="1"/>
</dbReference>
<evidence type="ECO:0000313" key="13">
    <source>
        <dbReference type="Proteomes" id="UP000801492"/>
    </source>
</evidence>
<dbReference type="Gene3D" id="3.10.450.50">
    <property type="match status" value="1"/>
</dbReference>
<evidence type="ECO:0000256" key="9">
    <source>
        <dbReference type="SAM" id="MobiDB-lite"/>
    </source>
</evidence>
<dbReference type="CDD" id="cd00780">
    <property type="entry name" value="NTF2"/>
    <property type="match status" value="1"/>
</dbReference>
<keyword evidence="3" id="KW-0813">Transport</keyword>
<dbReference type="InterPro" id="IPR015245">
    <property type="entry name" value="Tap_RNA-bd"/>
</dbReference>
<dbReference type="InterPro" id="IPR009060">
    <property type="entry name" value="UBA-like_sf"/>
</dbReference>
<dbReference type="InterPro" id="IPR057125">
    <property type="entry name" value="NXF1/2/3/5-like_LRR"/>
</dbReference>
<evidence type="ECO:0000259" key="11">
    <source>
        <dbReference type="PROSITE" id="PS51281"/>
    </source>
</evidence>
<dbReference type="AlphaFoldDB" id="A0A8K0CBD3"/>
<dbReference type="Pfam" id="PF03943">
    <property type="entry name" value="TAP_C"/>
    <property type="match status" value="1"/>
</dbReference>
<feature type="region of interest" description="Disordered" evidence="9">
    <location>
        <begin position="67"/>
        <end position="95"/>
    </location>
</feature>
<feature type="domain" description="TAP-C" evidence="11">
    <location>
        <begin position="564"/>
        <end position="618"/>
    </location>
</feature>
<evidence type="ECO:0000256" key="6">
    <source>
        <dbReference type="ARBA" id="ARBA00022816"/>
    </source>
</evidence>
<evidence type="ECO:0008006" key="14">
    <source>
        <dbReference type="Google" id="ProtNLM"/>
    </source>
</evidence>
<dbReference type="CDD" id="cd14342">
    <property type="entry name" value="UBA_TAP-C"/>
    <property type="match status" value="1"/>
</dbReference>
<keyword evidence="6" id="KW-0509">mRNA transport</keyword>
<accession>A0A8K0CBD3</accession>
<feature type="domain" description="NTF2" evidence="10">
    <location>
        <begin position="364"/>
        <end position="516"/>
    </location>
</feature>
<organism evidence="12 13">
    <name type="scientific">Ignelater luminosus</name>
    <name type="common">Cucubano</name>
    <name type="synonym">Pyrophorus luminosus</name>
    <dbReference type="NCBI Taxonomy" id="2038154"/>
    <lineage>
        <taxon>Eukaryota</taxon>
        <taxon>Metazoa</taxon>
        <taxon>Ecdysozoa</taxon>
        <taxon>Arthropoda</taxon>
        <taxon>Hexapoda</taxon>
        <taxon>Insecta</taxon>
        <taxon>Pterygota</taxon>
        <taxon>Neoptera</taxon>
        <taxon>Endopterygota</taxon>
        <taxon>Coleoptera</taxon>
        <taxon>Polyphaga</taxon>
        <taxon>Elateriformia</taxon>
        <taxon>Elateroidea</taxon>
        <taxon>Elateridae</taxon>
        <taxon>Agrypninae</taxon>
        <taxon>Pyrophorini</taxon>
        <taxon>Ignelater</taxon>
    </lineage>
</organism>
<dbReference type="EMBL" id="VTPC01090951">
    <property type="protein sequence ID" value="KAF2880570.1"/>
    <property type="molecule type" value="Genomic_DNA"/>
</dbReference>
<dbReference type="PANTHER" id="PTHR10662">
    <property type="entry name" value="NUCLEAR RNA EXPORT FACTOR"/>
    <property type="match status" value="1"/>
</dbReference>
<dbReference type="InterPro" id="IPR001611">
    <property type="entry name" value="Leu-rich_rpt"/>
</dbReference>
<dbReference type="GO" id="GO:0016973">
    <property type="term" value="P:poly(A)+ mRNA export from nucleus"/>
    <property type="evidence" value="ECO:0007669"/>
    <property type="project" value="TreeGrafter"/>
</dbReference>
<evidence type="ECO:0000256" key="5">
    <source>
        <dbReference type="ARBA" id="ARBA00022737"/>
    </source>
</evidence>
<keyword evidence="8" id="KW-0539">Nucleus</keyword>
<dbReference type="SUPFAM" id="SSF52058">
    <property type="entry name" value="L domain-like"/>
    <property type="match status" value="1"/>
</dbReference>
<proteinExistence type="inferred from homology"/>
<comment type="similarity">
    <text evidence="2">Belongs to the NXF family.</text>
</comment>
<dbReference type="InterPro" id="IPR030217">
    <property type="entry name" value="NXF_fam"/>
</dbReference>
<evidence type="ECO:0000256" key="2">
    <source>
        <dbReference type="ARBA" id="ARBA00009285"/>
    </source>
</evidence>
<dbReference type="Gene3D" id="3.30.70.330">
    <property type="match status" value="1"/>
</dbReference>
<dbReference type="FunFam" id="1.10.8.10:FF:000018">
    <property type="entry name" value="Nuclear RNA export factor 1"/>
    <property type="match status" value="1"/>
</dbReference>
<dbReference type="Pfam" id="PF24048">
    <property type="entry name" value="LRR_NXF1-5"/>
    <property type="match status" value="1"/>
</dbReference>
<evidence type="ECO:0000256" key="3">
    <source>
        <dbReference type="ARBA" id="ARBA00022448"/>
    </source>
</evidence>
<dbReference type="InterPro" id="IPR035979">
    <property type="entry name" value="RBD_domain_sf"/>
</dbReference>
<keyword evidence="13" id="KW-1185">Reference proteome</keyword>
<dbReference type="SUPFAM" id="SSF54928">
    <property type="entry name" value="RNA-binding domain, RBD"/>
    <property type="match status" value="1"/>
</dbReference>
<dbReference type="OrthoDB" id="25872at2759"/>
<evidence type="ECO:0000259" key="10">
    <source>
        <dbReference type="PROSITE" id="PS50177"/>
    </source>
</evidence>
<keyword evidence="4" id="KW-0433">Leucine-rich repeat</keyword>
<protein>
    <recommendedName>
        <fullName evidence="14">Nuclear RNA export factor 1</fullName>
    </recommendedName>
</protein>
<dbReference type="FunFam" id="3.80.10.10:FF:000384">
    <property type="entry name" value="Nuclear RNA export factor 1"/>
    <property type="match status" value="1"/>
</dbReference>
<sequence length="618" mass="70250">MPKPGKFNNSGWKKQYNEHDNRVETGGNPRRVIFKHSRFNKKGHQKDWSNSLRAHLEDEDVDMGSSGFSGHKKFHKKNGGRPGSPAPHKGGKRKLLESPTNWFRVTLPFGNKYDKDYILRTLLERVAPLPFLPISWNVNGTVATFYVDDYKLADKLHNLDKQIQCPDGFRLGIRVHSGSPNVDVNANMKEKMKLTMAKRYNAVNKALDLTRFHADPDLQDLFCALFKPIILLSVIDIISENIPEIEAINLNENRIQVLSHLRKLDKKLPNLKILHLGNNKVRDITMLDSLMGLPLVDLVLDGNPLCDKFRDQNVYISEVRKRFPKVTKLDGIVLPPPVGFDIPNEVVLPPSQQTYLCSGEAQGIVRQFLEQYFLIFDSESRQPLLQAYHENAMFSMTSNYAYGQNAKNSSWLNWYNTDNRNLLRVQDRDRRHKLLRQGQLSVVSFLSEMPGSKHDIHSFTVDLQLFTPQMLLLTVTGMFRELRSGHKTAPIRYFLRTLVIVPAGSGFCIANEQLYVTNATEEQAKNAFKTPIAEPTPTSTPTPAQITSTTSAATVTVPPMLDDNTKQQMVQAMAQQSGMNLEWSQKCLEETNWDFNRAAFVFTELQKQGTIPAEAFVK</sequence>
<dbReference type="PROSITE" id="PS51281">
    <property type="entry name" value="TAP_C"/>
    <property type="match status" value="1"/>
</dbReference>
<evidence type="ECO:0000256" key="1">
    <source>
        <dbReference type="ARBA" id="ARBA00004642"/>
    </source>
</evidence>
<evidence type="ECO:0000256" key="4">
    <source>
        <dbReference type="ARBA" id="ARBA00022614"/>
    </source>
</evidence>
<comment type="caution">
    <text evidence="12">The sequence shown here is derived from an EMBL/GenBank/DDBJ whole genome shotgun (WGS) entry which is preliminary data.</text>
</comment>
<dbReference type="SMART" id="SM00804">
    <property type="entry name" value="TAP_C"/>
    <property type="match status" value="1"/>
</dbReference>
<comment type="subcellular location">
    <subcellularLocation>
        <location evidence="1">Nucleus</location>
        <location evidence="1">Nucleoplasm</location>
    </subcellularLocation>
</comment>
<reference evidence="12" key="1">
    <citation type="submission" date="2019-08" db="EMBL/GenBank/DDBJ databases">
        <title>The genome of the North American firefly Photinus pyralis.</title>
        <authorList>
            <consortium name="Photinus pyralis genome working group"/>
            <person name="Fallon T.R."/>
            <person name="Sander Lower S.E."/>
            <person name="Weng J.-K."/>
        </authorList>
    </citation>
    <scope>NUCLEOTIDE SEQUENCE</scope>
    <source>
        <strain evidence="12">TRF0915ILg1</strain>
        <tissue evidence="12">Whole body</tissue>
    </source>
</reference>
<dbReference type="Proteomes" id="UP000801492">
    <property type="component" value="Unassembled WGS sequence"/>
</dbReference>
<dbReference type="GO" id="GO:0005737">
    <property type="term" value="C:cytoplasm"/>
    <property type="evidence" value="ECO:0007669"/>
    <property type="project" value="InterPro"/>
</dbReference>
<dbReference type="InterPro" id="IPR032710">
    <property type="entry name" value="NTF2-like_dom_sf"/>
</dbReference>
<dbReference type="InterPro" id="IPR002075">
    <property type="entry name" value="NTF2_dom"/>
</dbReference>
<evidence type="ECO:0000256" key="7">
    <source>
        <dbReference type="ARBA" id="ARBA00022884"/>
    </source>
</evidence>
<gene>
    <name evidence="12" type="ORF">ILUMI_25608</name>
</gene>
<dbReference type="Gene3D" id="3.80.10.10">
    <property type="entry name" value="Ribonuclease Inhibitor"/>
    <property type="match status" value="1"/>
</dbReference>
<dbReference type="SUPFAM" id="SSF54427">
    <property type="entry name" value="NTF2-like"/>
    <property type="match status" value="1"/>
</dbReference>